<accession>A0A4R8VB15</accession>
<comment type="caution">
    <text evidence="2">The sequence shown here is derived from an EMBL/GenBank/DDBJ whole genome shotgun (WGS) entry which is preliminary data.</text>
</comment>
<proteinExistence type="predicted"/>
<keyword evidence="1" id="KW-0812">Transmembrane</keyword>
<name>A0A4R8VB15_9MICO</name>
<dbReference type="RefSeq" id="WP_134542225.1">
    <property type="nucleotide sequence ID" value="NZ_JACHBP010000001.1"/>
</dbReference>
<keyword evidence="1" id="KW-0472">Membrane</keyword>
<evidence type="ECO:0000313" key="2">
    <source>
        <dbReference type="EMBL" id="TFB79290.1"/>
    </source>
</evidence>
<keyword evidence="1" id="KW-1133">Transmembrane helix</keyword>
<organism evidence="2 3">
    <name type="scientific">Terrimesophilobacter mesophilus</name>
    <dbReference type="NCBI Taxonomy" id="433647"/>
    <lineage>
        <taxon>Bacteria</taxon>
        <taxon>Bacillati</taxon>
        <taxon>Actinomycetota</taxon>
        <taxon>Actinomycetes</taxon>
        <taxon>Micrococcales</taxon>
        <taxon>Microbacteriaceae</taxon>
        <taxon>Terrimesophilobacter</taxon>
    </lineage>
</organism>
<gene>
    <name evidence="2" type="ORF">E3N84_04010</name>
</gene>
<sequence>MRRPVILGIRRGGRASAAGTFVGVAFVTALVLGGVVAPASAVTGIEVSRDGMTFTGALPGTLFDQITVSVPGDTQSTVLYVRNAGSTAGFLRVALTSVTVSDPALAEALTVSAATADFPGAPVALAEAEPCHVLTEGDLVAPGGVVRISSALRFGDLQGTIGQNGSATFSFRVSLSDAVVGSLLPTECGSGTTIPAAGDDSIPLAHTGAEPPAAMIMGTAVMLGVGLFLLVTARRRREAKE</sequence>
<evidence type="ECO:0000256" key="1">
    <source>
        <dbReference type="SAM" id="Phobius"/>
    </source>
</evidence>
<reference evidence="2 3" key="1">
    <citation type="submission" date="2019-03" db="EMBL/GenBank/DDBJ databases">
        <title>Genomics of glacier-inhabiting Cryobacterium strains.</title>
        <authorList>
            <person name="Liu Q."/>
            <person name="Xin Y.-H."/>
        </authorList>
    </citation>
    <scope>NUCLEOTIDE SEQUENCE [LARGE SCALE GENOMIC DNA]</scope>
    <source>
        <strain evidence="2 3">CGMCC 1.10440</strain>
    </source>
</reference>
<protein>
    <submittedName>
        <fullName evidence="2">Uncharacterized protein</fullName>
    </submittedName>
</protein>
<keyword evidence="3" id="KW-1185">Reference proteome</keyword>
<feature type="transmembrane region" description="Helical" evidence="1">
    <location>
        <begin position="213"/>
        <end position="233"/>
    </location>
</feature>
<dbReference type="Proteomes" id="UP000298488">
    <property type="component" value="Unassembled WGS sequence"/>
</dbReference>
<evidence type="ECO:0000313" key="3">
    <source>
        <dbReference type="Proteomes" id="UP000298488"/>
    </source>
</evidence>
<dbReference type="EMBL" id="SOFI01000003">
    <property type="protein sequence ID" value="TFB79290.1"/>
    <property type="molecule type" value="Genomic_DNA"/>
</dbReference>
<dbReference type="OrthoDB" id="5112092at2"/>
<dbReference type="AlphaFoldDB" id="A0A4R8VB15"/>